<protein>
    <submittedName>
        <fullName evidence="6">Transcriptional regulator GcvA</fullName>
    </submittedName>
</protein>
<dbReference type="OrthoDB" id="5526340at2"/>
<name>A0A3R9H6D1_ACHDE</name>
<dbReference type="InterPro" id="IPR000847">
    <property type="entry name" value="LysR_HTH_N"/>
</dbReference>
<dbReference type="Proteomes" id="UP001446337">
    <property type="component" value="Chromosome"/>
</dbReference>
<dbReference type="AlphaFoldDB" id="A0A3R9H6D1"/>
<dbReference type="InterPro" id="IPR058163">
    <property type="entry name" value="LysR-type_TF_proteobact-type"/>
</dbReference>
<dbReference type="FunFam" id="1.10.10.10:FF:000038">
    <property type="entry name" value="Glycine cleavage system transcriptional activator"/>
    <property type="match status" value="1"/>
</dbReference>
<evidence type="ECO:0000259" key="5">
    <source>
        <dbReference type="PROSITE" id="PS50931"/>
    </source>
</evidence>
<feature type="domain" description="HTH lysR-type" evidence="5">
    <location>
        <begin position="6"/>
        <end position="63"/>
    </location>
</feature>
<dbReference type="InterPro" id="IPR036388">
    <property type="entry name" value="WH-like_DNA-bd_sf"/>
</dbReference>
<dbReference type="Gene3D" id="3.40.190.10">
    <property type="entry name" value="Periplasmic binding protein-like II"/>
    <property type="match status" value="2"/>
</dbReference>
<gene>
    <name evidence="6" type="primary">gcvA</name>
    <name evidence="7" type="ORF">AAIK43_00215</name>
    <name evidence="6" type="ORF">FOC81_21565</name>
</gene>
<keyword evidence="2" id="KW-0805">Transcription regulation</keyword>
<accession>A0A3R9H6D1</accession>
<evidence type="ECO:0000313" key="8">
    <source>
        <dbReference type="Proteomes" id="UP000509782"/>
    </source>
</evidence>
<dbReference type="Pfam" id="PF03466">
    <property type="entry name" value="LysR_substrate"/>
    <property type="match status" value="1"/>
</dbReference>
<dbReference type="NCBIfam" id="NF008352">
    <property type="entry name" value="PRK11139.1"/>
    <property type="match status" value="1"/>
</dbReference>
<dbReference type="EMBL" id="CP154792">
    <property type="protein sequence ID" value="XAN16484.1"/>
    <property type="molecule type" value="Genomic_DNA"/>
</dbReference>
<comment type="similarity">
    <text evidence="1">Belongs to the LysR transcriptional regulatory family.</text>
</comment>
<evidence type="ECO:0000313" key="7">
    <source>
        <dbReference type="EMBL" id="XAN16484.1"/>
    </source>
</evidence>
<keyword evidence="3" id="KW-0238">DNA-binding</keyword>
<dbReference type="GeneID" id="92848194"/>
<dbReference type="Pfam" id="PF00126">
    <property type="entry name" value="HTH_1"/>
    <property type="match status" value="1"/>
</dbReference>
<dbReference type="Proteomes" id="UP000509782">
    <property type="component" value="Chromosome"/>
</dbReference>
<keyword evidence="4" id="KW-0804">Transcription</keyword>
<dbReference type="PANTHER" id="PTHR30537">
    <property type="entry name" value="HTH-TYPE TRANSCRIPTIONAL REGULATOR"/>
    <property type="match status" value="1"/>
</dbReference>
<dbReference type="GO" id="GO:0003700">
    <property type="term" value="F:DNA-binding transcription factor activity"/>
    <property type="evidence" value="ECO:0007669"/>
    <property type="project" value="InterPro"/>
</dbReference>
<dbReference type="InterPro" id="IPR005119">
    <property type="entry name" value="LysR_subst-bd"/>
</dbReference>
<evidence type="ECO:0000313" key="9">
    <source>
        <dbReference type="Proteomes" id="UP001446337"/>
    </source>
</evidence>
<evidence type="ECO:0000256" key="4">
    <source>
        <dbReference type="ARBA" id="ARBA00023163"/>
    </source>
</evidence>
<dbReference type="SUPFAM" id="SSF46785">
    <property type="entry name" value="Winged helix' DNA-binding domain"/>
    <property type="match status" value="1"/>
</dbReference>
<reference evidence="6 8" key="1">
    <citation type="submission" date="2020-05" db="EMBL/GenBank/DDBJ databases">
        <title>FDA dAtabase for Regulatory Grade micrObial Sequences (FDA-ARGOS): Supporting development and validation of Infectious Disease Dx tests.</title>
        <authorList>
            <person name="Sproer C."/>
            <person name="Gronow S."/>
            <person name="Severitt S."/>
            <person name="Schroder I."/>
            <person name="Tallon L."/>
            <person name="Sadzewicz L."/>
            <person name="Zhao X."/>
            <person name="Vavikolanu K."/>
            <person name="Mehta A."/>
            <person name="Aluvathingal J."/>
            <person name="Nadendla S."/>
            <person name="Myers T."/>
            <person name="Yan Y."/>
            <person name="Sichtig H."/>
        </authorList>
    </citation>
    <scope>NUCLEOTIDE SEQUENCE [LARGE SCALE GENOMIC DNA]</scope>
    <source>
        <strain evidence="6 8">FDAARGOS_787</strain>
    </source>
</reference>
<dbReference type="FunFam" id="3.40.190.10:FF:000017">
    <property type="entry name" value="Glycine cleavage system transcriptional activator"/>
    <property type="match status" value="1"/>
</dbReference>
<dbReference type="GO" id="GO:0006351">
    <property type="term" value="P:DNA-templated transcription"/>
    <property type="evidence" value="ECO:0007669"/>
    <property type="project" value="TreeGrafter"/>
</dbReference>
<proteinExistence type="inferred from homology"/>
<dbReference type="PROSITE" id="PS50931">
    <property type="entry name" value="HTH_LYSR"/>
    <property type="match status" value="1"/>
</dbReference>
<dbReference type="PANTHER" id="PTHR30537:SF74">
    <property type="entry name" value="HTH-TYPE TRANSCRIPTIONAL REGULATOR TRPI"/>
    <property type="match status" value="1"/>
</dbReference>
<dbReference type="SUPFAM" id="SSF53850">
    <property type="entry name" value="Periplasmic binding protein-like II"/>
    <property type="match status" value="1"/>
</dbReference>
<evidence type="ECO:0000313" key="6">
    <source>
        <dbReference type="EMBL" id="QKQ49147.1"/>
    </source>
</evidence>
<evidence type="ECO:0000256" key="2">
    <source>
        <dbReference type="ARBA" id="ARBA00023015"/>
    </source>
</evidence>
<dbReference type="RefSeq" id="WP_062679584.1">
    <property type="nucleotide sequence ID" value="NZ_BLWG01000052.1"/>
</dbReference>
<evidence type="ECO:0000256" key="1">
    <source>
        <dbReference type="ARBA" id="ARBA00009437"/>
    </source>
</evidence>
<reference evidence="7 9" key="2">
    <citation type="submission" date="2024-05" db="EMBL/GenBank/DDBJ databases">
        <title>Achromobacter denitrificans. BP1, complete genome.</title>
        <authorList>
            <person name="Zhang B."/>
        </authorList>
    </citation>
    <scope>NUCLEOTIDE SEQUENCE [LARGE SCALE GENOMIC DNA]</scope>
    <source>
        <strain evidence="7 9">BP1</strain>
    </source>
</reference>
<dbReference type="GO" id="GO:0043565">
    <property type="term" value="F:sequence-specific DNA binding"/>
    <property type="evidence" value="ECO:0007669"/>
    <property type="project" value="TreeGrafter"/>
</dbReference>
<evidence type="ECO:0000256" key="3">
    <source>
        <dbReference type="ARBA" id="ARBA00023125"/>
    </source>
</evidence>
<dbReference type="InterPro" id="IPR036390">
    <property type="entry name" value="WH_DNA-bd_sf"/>
</dbReference>
<dbReference type="EMBL" id="CP054569">
    <property type="protein sequence ID" value="QKQ49147.1"/>
    <property type="molecule type" value="Genomic_DNA"/>
</dbReference>
<keyword evidence="9" id="KW-1185">Reference proteome</keyword>
<dbReference type="CDD" id="cd08432">
    <property type="entry name" value="PBP2_GcdR_TrpI_HvrB_AmpR_like"/>
    <property type="match status" value="1"/>
</dbReference>
<dbReference type="Gene3D" id="1.10.10.10">
    <property type="entry name" value="Winged helix-like DNA-binding domain superfamily/Winged helix DNA-binding domain"/>
    <property type="match status" value="1"/>
</dbReference>
<dbReference type="STRING" id="32002.BVK87_08340"/>
<dbReference type="PRINTS" id="PR00039">
    <property type="entry name" value="HTHLYSR"/>
</dbReference>
<sequence length="303" mass="34421">MKPRLPPLTSIRAFESAGRQLSFTQAADELSVTHGAISHQIKALEDWLGVKLFRRLGKKIELTDQGRLYLDTISPALNAIASASRSLRSREVLRVNALPTFTMRWLFPRLARFREQYPEVEVEISTGLEPYRRLPSNLDVVIRREAEPVPGLYKRRVLNESFFPVCAPGLLQRLPLARITDLSRHTFLHCHARRSAWSDWLASVQHSRVVPAESLELEHLYFALQAALDGLGMTIGYSSLVASDIEDGRLVAPFGPLTVQSPGYFIIIREERRHDPLLKTFCDWLMVEGERFNKHMETLVPGG</sequence>
<organism evidence="6 8">
    <name type="scientific">Achromobacter denitrificans</name>
    <name type="common">Alcaligenes denitrificans</name>
    <dbReference type="NCBI Taxonomy" id="32002"/>
    <lineage>
        <taxon>Bacteria</taxon>
        <taxon>Pseudomonadati</taxon>
        <taxon>Pseudomonadota</taxon>
        <taxon>Betaproteobacteria</taxon>
        <taxon>Burkholderiales</taxon>
        <taxon>Alcaligenaceae</taxon>
        <taxon>Achromobacter</taxon>
    </lineage>
</organism>